<proteinExistence type="predicted"/>
<gene>
    <name evidence="2" type="ORF">ESZ50_05310</name>
</gene>
<dbReference type="Proteomes" id="UP000371977">
    <property type="component" value="Unassembled WGS sequence"/>
</dbReference>
<accession>A0A6C2C708</accession>
<sequence>MDFRKILFIFLGMFITLDIFLVYAWNQTQQAVTAPASALDIVNEMQNDGITVPLLASDKHTGSYVSAQADNSVLLDDRTSLDSSWTVRVNNGLLRANLDQLIKLGNSKTKQIASLEKLAKRKSMVIKGDEYDYDSVATRQAGKQANGNKVIVFSQKVFDGKLFNSDLSEIRFSINDQGELVSYTQRYLAKKTQLRDPSELTTEIKAVTVVYQYNEIANNQKILDTNLVYSELTQVDGDIIYVPSWQISVQDTSGKVREQYVNALNGTLLK</sequence>
<evidence type="ECO:0000313" key="3">
    <source>
        <dbReference type="Proteomes" id="UP000371977"/>
    </source>
</evidence>
<dbReference type="RefSeq" id="WP_148622558.1">
    <property type="nucleotide sequence ID" value="NZ_SDGZ01000014.1"/>
</dbReference>
<feature type="domain" description="Regulatory protein YycH-like" evidence="1">
    <location>
        <begin position="38"/>
        <end position="263"/>
    </location>
</feature>
<name>A0A6C2C708_9LACO</name>
<dbReference type="Pfam" id="PF09648">
    <property type="entry name" value="YycI"/>
    <property type="match status" value="1"/>
</dbReference>
<dbReference type="Gene3D" id="2.40.128.690">
    <property type="entry name" value="YycH protein, domain 3-like"/>
    <property type="match status" value="1"/>
</dbReference>
<dbReference type="OrthoDB" id="2135943at2"/>
<reference evidence="2 3" key="1">
    <citation type="submission" date="2019-01" db="EMBL/GenBank/DDBJ databases">
        <title>Weissella sp. nov., a novel lactic acid bacterium isolated from animal feces.</title>
        <authorList>
            <person name="Wang L.-T."/>
        </authorList>
    </citation>
    <scope>NUCLEOTIDE SEQUENCE [LARGE SCALE GENOMIC DNA]</scope>
    <source>
        <strain evidence="2 3">8H-2</strain>
    </source>
</reference>
<dbReference type="InterPro" id="IPR018604">
    <property type="entry name" value="YycI-like"/>
</dbReference>
<evidence type="ECO:0000313" key="2">
    <source>
        <dbReference type="EMBL" id="TYC49567.1"/>
    </source>
</evidence>
<organism evidence="2 3">
    <name type="scientific">Weissella muntiaci</name>
    <dbReference type="NCBI Taxonomy" id="2508881"/>
    <lineage>
        <taxon>Bacteria</taxon>
        <taxon>Bacillati</taxon>
        <taxon>Bacillota</taxon>
        <taxon>Bacilli</taxon>
        <taxon>Lactobacillales</taxon>
        <taxon>Lactobacillaceae</taxon>
        <taxon>Weissella</taxon>
    </lineage>
</organism>
<protein>
    <recommendedName>
        <fullName evidence="1">Regulatory protein YycH-like domain-containing protein</fullName>
    </recommendedName>
</protein>
<keyword evidence="3" id="KW-1185">Reference proteome</keyword>
<dbReference type="EMBL" id="SDGZ01000014">
    <property type="protein sequence ID" value="TYC49567.1"/>
    <property type="molecule type" value="Genomic_DNA"/>
</dbReference>
<dbReference type="GO" id="GO:0016020">
    <property type="term" value="C:membrane"/>
    <property type="evidence" value="ECO:0007669"/>
    <property type="project" value="InterPro"/>
</dbReference>
<comment type="caution">
    <text evidence="2">The sequence shown here is derived from an EMBL/GenBank/DDBJ whole genome shotgun (WGS) entry which is preliminary data.</text>
</comment>
<evidence type="ECO:0000259" key="1">
    <source>
        <dbReference type="Pfam" id="PF09648"/>
    </source>
</evidence>
<dbReference type="AlphaFoldDB" id="A0A6C2C708"/>